<feature type="transmembrane region" description="Helical" evidence="6">
    <location>
        <begin position="47"/>
        <end position="71"/>
    </location>
</feature>
<dbReference type="EMBL" id="DTMF01000027">
    <property type="protein sequence ID" value="HGF32945.1"/>
    <property type="molecule type" value="Genomic_DNA"/>
</dbReference>
<dbReference type="GO" id="GO:0005886">
    <property type="term" value="C:plasma membrane"/>
    <property type="evidence" value="ECO:0007669"/>
    <property type="project" value="UniProtKB-SubCell"/>
</dbReference>
<evidence type="ECO:0000256" key="5">
    <source>
        <dbReference type="ARBA" id="ARBA00023136"/>
    </source>
</evidence>
<dbReference type="Gene3D" id="1.20.81.30">
    <property type="entry name" value="Type II secretion system (T2SS), domain F"/>
    <property type="match status" value="1"/>
</dbReference>
<feature type="transmembrane region" description="Helical" evidence="6">
    <location>
        <begin position="307"/>
        <end position="326"/>
    </location>
</feature>
<feature type="transmembrane region" description="Helical" evidence="6">
    <location>
        <begin position="338"/>
        <end position="358"/>
    </location>
</feature>
<keyword evidence="3 6" id="KW-0812">Transmembrane</keyword>
<organism evidence="8">
    <name type="scientific">Desulfobacca acetoxidans</name>
    <dbReference type="NCBI Taxonomy" id="60893"/>
    <lineage>
        <taxon>Bacteria</taxon>
        <taxon>Pseudomonadati</taxon>
        <taxon>Thermodesulfobacteriota</taxon>
        <taxon>Desulfobaccia</taxon>
        <taxon>Desulfobaccales</taxon>
        <taxon>Desulfobaccaceae</taxon>
        <taxon>Desulfobacca</taxon>
    </lineage>
</organism>
<dbReference type="PANTHER" id="PTHR35007:SF1">
    <property type="entry name" value="PILUS ASSEMBLY PROTEIN"/>
    <property type="match status" value="1"/>
</dbReference>
<comment type="caution">
    <text evidence="8">The sequence shown here is derived from an EMBL/GenBank/DDBJ whole genome shotgun (WGS) entry which is preliminary data.</text>
</comment>
<dbReference type="InterPro" id="IPR018076">
    <property type="entry name" value="T2SS_GspF_dom"/>
</dbReference>
<gene>
    <name evidence="8" type="ORF">ENW96_00960</name>
</gene>
<accession>A0A7C3Z0C1</accession>
<evidence type="ECO:0000256" key="6">
    <source>
        <dbReference type="SAM" id="Phobius"/>
    </source>
</evidence>
<dbReference type="InterPro" id="IPR042094">
    <property type="entry name" value="T2SS_GspF_sf"/>
</dbReference>
<keyword evidence="5 6" id="KW-0472">Membrane</keyword>
<dbReference type="AlphaFoldDB" id="A0A7C3Z0C1"/>
<keyword evidence="2" id="KW-1003">Cell membrane</keyword>
<feature type="transmembrane region" description="Helical" evidence="6">
    <location>
        <begin position="136"/>
        <end position="157"/>
    </location>
</feature>
<dbReference type="PANTHER" id="PTHR35007">
    <property type="entry name" value="INTEGRAL MEMBRANE PROTEIN-RELATED"/>
    <property type="match status" value="1"/>
</dbReference>
<reference evidence="8" key="1">
    <citation type="journal article" date="2020" name="mSystems">
        <title>Genome- and Community-Level Interaction Insights into Carbon Utilization and Element Cycling Functions of Hydrothermarchaeota in Hydrothermal Sediment.</title>
        <authorList>
            <person name="Zhou Z."/>
            <person name="Liu Y."/>
            <person name="Xu W."/>
            <person name="Pan J."/>
            <person name="Luo Z.H."/>
            <person name="Li M."/>
        </authorList>
    </citation>
    <scope>NUCLEOTIDE SEQUENCE [LARGE SCALE GENOMIC DNA]</scope>
    <source>
        <strain evidence="8">SpSt-897</strain>
    </source>
</reference>
<keyword evidence="4 6" id="KW-1133">Transmembrane helix</keyword>
<evidence type="ECO:0000256" key="3">
    <source>
        <dbReference type="ARBA" id="ARBA00022692"/>
    </source>
</evidence>
<protein>
    <submittedName>
        <fullName evidence="8">Type II secretion system F family protein</fullName>
    </submittedName>
</protein>
<feature type="transmembrane region" description="Helical" evidence="6">
    <location>
        <begin position="163"/>
        <end position="180"/>
    </location>
</feature>
<evidence type="ECO:0000259" key="7">
    <source>
        <dbReference type="Pfam" id="PF00482"/>
    </source>
</evidence>
<sequence length="366" mass="41561">MERRHGRLLTAILVAAVLGGGAGSVPAWAQGEAVDAPGLLSHYFPDVPFLLIILTFFFFLCLLEGIVLFVWNPHRVQRRRLQKRLKYLQGLEQKLSQESLLKEDRLKNVPWLRQALKRIRRLEQLQELLVQADVNWSLPTMLLVFLISSAAGLSLGFFARGSLWALIGGALGLYLPYWFLRFKKKSRIKKFEKQLPEALDLLARGLKAGHAFASGLQIVGNEMPNPIGLEFFKTFKEYNHGMDMNTALINLCKRVELRELRFFTTAIMIQRETGGNLVEILEKIASLIRERFKLRNQVKALTAEGRLSGVILILMPPALFLVMLKINPDYTMLLVNHPLGRMMAMTALTFQALGFLAIRKIVNIKV</sequence>
<evidence type="ECO:0000256" key="4">
    <source>
        <dbReference type="ARBA" id="ARBA00022989"/>
    </source>
</evidence>
<comment type="subcellular location">
    <subcellularLocation>
        <location evidence="1">Cell membrane</location>
        <topology evidence="1">Multi-pass membrane protein</topology>
    </subcellularLocation>
</comment>
<name>A0A7C3Z0C1_9BACT</name>
<feature type="domain" description="Type II secretion system protein GspF" evidence="7">
    <location>
        <begin position="199"/>
        <end position="324"/>
    </location>
</feature>
<dbReference type="Pfam" id="PF00482">
    <property type="entry name" value="T2SSF"/>
    <property type="match status" value="1"/>
</dbReference>
<evidence type="ECO:0000256" key="1">
    <source>
        <dbReference type="ARBA" id="ARBA00004651"/>
    </source>
</evidence>
<proteinExistence type="predicted"/>
<evidence type="ECO:0000256" key="2">
    <source>
        <dbReference type="ARBA" id="ARBA00022475"/>
    </source>
</evidence>
<evidence type="ECO:0000313" key="8">
    <source>
        <dbReference type="EMBL" id="HGF32945.1"/>
    </source>
</evidence>